<evidence type="ECO:0000256" key="8">
    <source>
        <dbReference type="SAM" id="SignalP"/>
    </source>
</evidence>
<feature type="chain" id="PRO_5039938640" evidence="8">
    <location>
        <begin position="25"/>
        <end position="766"/>
    </location>
</feature>
<keyword evidence="11" id="KW-1185">Reference proteome</keyword>
<protein>
    <submittedName>
        <fullName evidence="10">TonB-dependent receptor</fullName>
    </submittedName>
</protein>
<dbReference type="InterPro" id="IPR037066">
    <property type="entry name" value="Plug_dom_sf"/>
</dbReference>
<dbReference type="PANTHER" id="PTHR30069:SF29">
    <property type="entry name" value="HEMOGLOBIN AND HEMOGLOBIN-HAPTOGLOBIN-BINDING PROTEIN 1-RELATED"/>
    <property type="match status" value="1"/>
</dbReference>
<keyword evidence="7" id="KW-0998">Cell outer membrane</keyword>
<dbReference type="GO" id="GO:0009279">
    <property type="term" value="C:cell outer membrane"/>
    <property type="evidence" value="ECO:0007669"/>
    <property type="project" value="UniProtKB-SubCell"/>
</dbReference>
<evidence type="ECO:0000256" key="4">
    <source>
        <dbReference type="ARBA" id="ARBA00022692"/>
    </source>
</evidence>
<evidence type="ECO:0000256" key="7">
    <source>
        <dbReference type="ARBA" id="ARBA00023237"/>
    </source>
</evidence>
<dbReference type="KEGG" id="orp:MOP44_24720"/>
<dbReference type="GO" id="GO:0015344">
    <property type="term" value="F:siderophore uptake transmembrane transporter activity"/>
    <property type="evidence" value="ECO:0007669"/>
    <property type="project" value="TreeGrafter"/>
</dbReference>
<keyword evidence="5 8" id="KW-0732">Signal</keyword>
<dbReference type="InterPro" id="IPR008969">
    <property type="entry name" value="CarboxyPept-like_regulatory"/>
</dbReference>
<dbReference type="InterPro" id="IPR012910">
    <property type="entry name" value="Plug_dom"/>
</dbReference>
<organism evidence="10 11">
    <name type="scientific">Occallatibacter riparius</name>
    <dbReference type="NCBI Taxonomy" id="1002689"/>
    <lineage>
        <taxon>Bacteria</taxon>
        <taxon>Pseudomonadati</taxon>
        <taxon>Acidobacteriota</taxon>
        <taxon>Terriglobia</taxon>
        <taxon>Terriglobales</taxon>
        <taxon>Acidobacteriaceae</taxon>
        <taxon>Occallatibacter</taxon>
    </lineage>
</organism>
<keyword evidence="4" id="KW-0812">Transmembrane</keyword>
<evidence type="ECO:0000256" key="3">
    <source>
        <dbReference type="ARBA" id="ARBA00022452"/>
    </source>
</evidence>
<evidence type="ECO:0000313" key="10">
    <source>
        <dbReference type="EMBL" id="UWZ83754.1"/>
    </source>
</evidence>
<comment type="subcellular location">
    <subcellularLocation>
        <location evidence="1">Cell outer membrane</location>
        <topology evidence="1">Multi-pass membrane protein</topology>
    </subcellularLocation>
</comment>
<keyword evidence="10" id="KW-0675">Receptor</keyword>
<feature type="signal peptide" evidence="8">
    <location>
        <begin position="1"/>
        <end position="24"/>
    </location>
</feature>
<reference evidence="10" key="1">
    <citation type="submission" date="2021-04" db="EMBL/GenBank/DDBJ databases">
        <title>Phylogenetic analysis of Acidobacteriaceae.</title>
        <authorList>
            <person name="Qiu L."/>
            <person name="Zhang Q."/>
        </authorList>
    </citation>
    <scope>NUCLEOTIDE SEQUENCE</scope>
    <source>
        <strain evidence="10">DSM 25168</strain>
    </source>
</reference>
<dbReference type="EMBL" id="CP093313">
    <property type="protein sequence ID" value="UWZ83754.1"/>
    <property type="molecule type" value="Genomic_DNA"/>
</dbReference>
<accession>A0A9J7BPT4</accession>
<dbReference type="RefSeq" id="WP_260793149.1">
    <property type="nucleotide sequence ID" value="NZ_CP093313.1"/>
</dbReference>
<dbReference type="Proteomes" id="UP001059380">
    <property type="component" value="Chromosome"/>
</dbReference>
<dbReference type="Gene3D" id="2.40.170.20">
    <property type="entry name" value="TonB-dependent receptor, beta-barrel domain"/>
    <property type="match status" value="1"/>
</dbReference>
<feature type="domain" description="TonB-dependent receptor plug" evidence="9">
    <location>
        <begin position="128"/>
        <end position="224"/>
    </location>
</feature>
<dbReference type="InterPro" id="IPR036942">
    <property type="entry name" value="Beta-barrel_TonB_sf"/>
</dbReference>
<evidence type="ECO:0000256" key="1">
    <source>
        <dbReference type="ARBA" id="ARBA00004571"/>
    </source>
</evidence>
<dbReference type="PANTHER" id="PTHR30069">
    <property type="entry name" value="TONB-DEPENDENT OUTER MEMBRANE RECEPTOR"/>
    <property type="match status" value="1"/>
</dbReference>
<dbReference type="Gene3D" id="2.170.130.10">
    <property type="entry name" value="TonB-dependent receptor, plug domain"/>
    <property type="match status" value="1"/>
</dbReference>
<keyword evidence="2" id="KW-0813">Transport</keyword>
<sequence length="766" mass="83634">MKRLPLVLIFIFCLLLAAGSPAFATVFATINGIVHDPQHRPVAGAAVALKASESDFNLSAVTGSDGGFVFANVPIGTYQLEVTAAGFATVSQRIMVASGTNPVVHIPLEVEGSTQTVEVHASDSIATDTVTPTTLISREQIETTPGAGRTLGMQMITDYVPGSYMTHDMLHIRGGHQTSWLIDGISIPNTKIASNLGPQIDPKDIDQLEVQRGSYAADVGDRTYGVFDVLPRNGFEFDHQGELLLTGGNFKTGEAQLSFGDHSAKTAWYASATGSRSDYGLQTPVPEVLHDATNSGSGFLTLIRNQTSSDQLRLTAQYRQDFFQVPYDPNPDDWQQTGYYSSYGLRDVQKERDSFVIANWVHTLSSKALFEVAPFWHFNQANYDSEATDLPVATTWHQQSNYAGAQADVRVNAGPNNFSGGLYSFAQWENDLYGLKVNDGSGASEPNTPASTTAGIVELHASDHLHIGKYVTLLGGLRVSNYHAGLDENAVYPRVGATVEIPHLHWVLRGFYGRFFQPAPVLTVSSSMLNYVQGQPDGANTFVPVPSERDEEHQFGVLIPWHGWSLDVDTFHNRINNFLDHASLGESNLYFPISVDGALVRAWEMALRSPQIAHRGQFHLAYSNQIAEQRGPVTGGYTCTLPNDPACSDGPDYEPVDHDQRHTLNTGINLALPARTWFASNVYYGSGFVNGLAGSGVGPYQGAYLPAHTTFDVSGGWNVGENWKLSASMMNVTNHRVLLDNSVTVGGFHYNDPRMVTGEVRYRFRF</sequence>
<dbReference type="Gene3D" id="2.60.40.1120">
    <property type="entry name" value="Carboxypeptidase-like, regulatory domain"/>
    <property type="match status" value="1"/>
</dbReference>
<evidence type="ECO:0000256" key="2">
    <source>
        <dbReference type="ARBA" id="ARBA00022448"/>
    </source>
</evidence>
<dbReference type="Pfam" id="PF13620">
    <property type="entry name" value="CarboxypepD_reg"/>
    <property type="match status" value="1"/>
</dbReference>
<evidence type="ECO:0000256" key="6">
    <source>
        <dbReference type="ARBA" id="ARBA00023136"/>
    </source>
</evidence>
<keyword evidence="6" id="KW-0472">Membrane</keyword>
<name>A0A9J7BPT4_9BACT</name>
<evidence type="ECO:0000259" key="9">
    <source>
        <dbReference type="Pfam" id="PF07715"/>
    </source>
</evidence>
<gene>
    <name evidence="10" type="ORF">MOP44_24720</name>
</gene>
<evidence type="ECO:0000256" key="5">
    <source>
        <dbReference type="ARBA" id="ARBA00022729"/>
    </source>
</evidence>
<dbReference type="AlphaFoldDB" id="A0A9J7BPT4"/>
<evidence type="ECO:0000313" key="11">
    <source>
        <dbReference type="Proteomes" id="UP001059380"/>
    </source>
</evidence>
<dbReference type="InterPro" id="IPR039426">
    <property type="entry name" value="TonB-dep_rcpt-like"/>
</dbReference>
<dbReference type="Pfam" id="PF07715">
    <property type="entry name" value="Plug"/>
    <property type="match status" value="1"/>
</dbReference>
<dbReference type="SUPFAM" id="SSF49464">
    <property type="entry name" value="Carboxypeptidase regulatory domain-like"/>
    <property type="match status" value="1"/>
</dbReference>
<dbReference type="SUPFAM" id="SSF56935">
    <property type="entry name" value="Porins"/>
    <property type="match status" value="1"/>
</dbReference>
<keyword evidence="3" id="KW-1134">Transmembrane beta strand</keyword>
<proteinExistence type="predicted"/>
<dbReference type="GO" id="GO:0044718">
    <property type="term" value="P:siderophore transmembrane transport"/>
    <property type="evidence" value="ECO:0007669"/>
    <property type="project" value="TreeGrafter"/>
</dbReference>